<feature type="region of interest" description="Disordered" evidence="8">
    <location>
        <begin position="1"/>
        <end position="30"/>
    </location>
</feature>
<feature type="coiled-coil region" evidence="7">
    <location>
        <begin position="1439"/>
        <end position="1544"/>
    </location>
</feature>
<feature type="domain" description="Vacuolar protein sorting-associated protein 54 C-terminal" evidence="9">
    <location>
        <begin position="747"/>
        <end position="872"/>
    </location>
</feature>
<dbReference type="Gene3D" id="6.10.250.860">
    <property type="match status" value="1"/>
</dbReference>
<evidence type="ECO:0000256" key="7">
    <source>
        <dbReference type="SAM" id="Coils"/>
    </source>
</evidence>
<keyword evidence="3" id="KW-0813">Transport</keyword>
<evidence type="ECO:0000256" key="5">
    <source>
        <dbReference type="ARBA" id="ARBA00023034"/>
    </source>
</evidence>
<evidence type="ECO:0000313" key="11">
    <source>
        <dbReference type="Proteomes" id="UP000094336"/>
    </source>
</evidence>
<dbReference type="OrthoDB" id="10259024at2759"/>
<dbReference type="GO" id="GO:0015031">
    <property type="term" value="P:protein transport"/>
    <property type="evidence" value="ECO:0007669"/>
    <property type="project" value="UniProtKB-KW"/>
</dbReference>
<dbReference type="GO" id="GO:0042147">
    <property type="term" value="P:retrograde transport, endosome to Golgi"/>
    <property type="evidence" value="ECO:0007669"/>
    <property type="project" value="InterPro"/>
</dbReference>
<dbReference type="GO" id="GO:0005829">
    <property type="term" value="C:cytosol"/>
    <property type="evidence" value="ECO:0007669"/>
    <property type="project" value="GOC"/>
</dbReference>
<evidence type="ECO:0000313" key="10">
    <source>
        <dbReference type="EMBL" id="ODQ78743.1"/>
    </source>
</evidence>
<dbReference type="GO" id="GO:0000938">
    <property type="term" value="C:GARP complex"/>
    <property type="evidence" value="ECO:0007669"/>
    <property type="project" value="InterPro"/>
</dbReference>
<comment type="subcellular location">
    <subcellularLocation>
        <location evidence="1">Golgi apparatus</location>
        <location evidence="1">trans-Golgi network</location>
    </subcellularLocation>
</comment>
<dbReference type="RefSeq" id="XP_018984071.1">
    <property type="nucleotide sequence ID" value="XM_019129350.1"/>
</dbReference>
<dbReference type="GO" id="GO:0019905">
    <property type="term" value="F:syntaxin binding"/>
    <property type="evidence" value="ECO:0007669"/>
    <property type="project" value="TreeGrafter"/>
</dbReference>
<evidence type="ECO:0000256" key="2">
    <source>
        <dbReference type="ARBA" id="ARBA00009150"/>
    </source>
</evidence>
<proteinExistence type="inferred from homology"/>
<gene>
    <name evidence="10" type="ORF">BABINDRAFT_162433</name>
</gene>
<feature type="compositionally biased region" description="Polar residues" evidence="8">
    <location>
        <begin position="1"/>
        <end position="16"/>
    </location>
</feature>
<sequence length="1605" mass="177066">MDDSVSDLNVSASDDNTSLREFPSNPRFSIDSSYVHGNDTYDHGNDTFSPSILTPSVVGSSVDVRSSFEDSTSVLGVNTLSEASVSPLGANSIYELTNGGDKRRTRGNALLKVPATPPVRGPTTKDIPPITLSKITKVKQTDFDDYLADVETAYGKYQSHTRLTESTLQAFIERVEQEEKQKNGVQGETGNIGSIPKVFFEGEFHLDDPRVFELVTEKSQLLANRGYNKDLVANSNAKNTVALTNNNQLQEKLSQYLDTVEIYLIHEISKTSGSFFDAFGDLKVIREDSARSVELAVLVEQRLNILASEEASSALEALTAMRTQRNVAILEQSMVQVSLVLEEADRAESLLTQGFLGECLDKIDHVEALIKGDTQHPAVKTLSGTLPFPLEDLTPLEALTPLKRLLAQLTSSVSNHYRSIFLDLMVSNLREQYEGADANQTLMRMQSQILPADRRPRVLNTLYAELLPEFKLKALEYISGLCRCNEVVPAFKMLNDKYIAEVKTIVRVNLPNDKDAVPSSASATSASTRPNSSSLLPASLRELMPTEYQAMLTLIYTQLSECLRRMAHQQKFVLDVALGALERHPSNTESSMAVDITSTIHACVDILQTRMKKIMTVRTSQTNNVTLPFFARFYALNASFLNECELITGGFNTSNVLQEYLFSQTKSYCAHFHQTNVRAFAESIDRETWKEVTGSEVQAVVDGIVHSGTDGAVPREWLDLYLLYETEAAAETPEAKEMVTRISFDNSRFVIPQTVATLLTYTKQYLLLKTLYPNFTQIFEANVCELIRVFNSKTIQSVLGAGATRTAGLKHISTKHLALASQALDVWLHLIPYAKKAFNKRLESDEWDKLLAALQEHQGEIFNKLVSIMSDRVGTHCVAARSINWSEGLEAPAQCHKYMEVLVKDTVTIARVLQKYLPELQASLILSQVFAVYKRSLLEEYSRVVFKDSIEKAYMMKDVDYFRAKLSDLPGYGNSGQIIWENVNATPTAEDARMEMIMRNNIVSERASFEERAEAEVERLASDKLAAEKAETEKLAAEKAKAERLAAEKVEAEKLAAEKAEADRIGAEKLAAEKLAVEKAGAEKVEAERLAAEKLAAEKAKADRLAAEKAEAERIEAEKLASEKAATERLAAEKVDADRIEAEKAKAEKVAAVKLAAEKAEVEKQAIEKAAAERLAAEKAEADRIEVERLAAEKAEAEKQVAEKAAAVKLAAEKAAAERLAAEKVETDRIEAERLAAEKAEADRIEAEKLVAEKAETEKQAAEKAAAEKVEADRIEAERLAAEKVELEKQATEKAEAERLAAEKAESERLATEKAEADRSEAKKLAAAKLVVEKAEAERLAMEKAEAEKLAAETAEAEGLVAEKLATEKIAAKKLASKAEDKRFADSKAEEERLEAEKFAADKAEAERIQAEYLAAEKLAAEKFAADKAEAEKIEAEYLASQKLAMEKAEAEKLAAEKVETEKLAAEKVEAERLAAEKAETERLAAEKVEAERLAAEKLAAEKEQTERLAAEKAETERLAAEKLAIEKAEAERLVAEKAEVERLATTVAATTNIVKAETENIEPESASDDKSDAENTVTETKAVEKTGSGKLLSKKRKKLKLRKR</sequence>
<feature type="coiled-coil region" evidence="7">
    <location>
        <begin position="1010"/>
        <end position="1065"/>
    </location>
</feature>
<accession>A0A1E3QM19</accession>
<dbReference type="PANTHER" id="PTHR12965:SF0">
    <property type="entry name" value="VACUOLAR PROTEIN SORTING-ASSOCIATED PROTEIN 54"/>
    <property type="match status" value="1"/>
</dbReference>
<evidence type="ECO:0000256" key="6">
    <source>
        <dbReference type="ARBA" id="ARBA00023054"/>
    </source>
</evidence>
<name>A0A1E3QM19_9ASCO</name>
<dbReference type="GeneID" id="30147203"/>
<feature type="region of interest" description="Disordered" evidence="8">
    <location>
        <begin position="1556"/>
        <end position="1605"/>
    </location>
</feature>
<dbReference type="Pfam" id="PF07928">
    <property type="entry name" value="Vps54"/>
    <property type="match status" value="1"/>
</dbReference>
<dbReference type="GO" id="GO:0006896">
    <property type="term" value="P:Golgi to vacuole transport"/>
    <property type="evidence" value="ECO:0007669"/>
    <property type="project" value="TreeGrafter"/>
</dbReference>
<comment type="similarity">
    <text evidence="2">Belongs to the VPS54 family.</text>
</comment>
<dbReference type="PANTHER" id="PTHR12965">
    <property type="entry name" value="VACUOLAR PROTEIN SORTING 54"/>
    <property type="match status" value="1"/>
</dbReference>
<reference evidence="11" key="1">
    <citation type="submission" date="2016-05" db="EMBL/GenBank/DDBJ databases">
        <title>Comparative genomics of biotechnologically important yeasts.</title>
        <authorList>
            <consortium name="DOE Joint Genome Institute"/>
            <person name="Riley R."/>
            <person name="Haridas S."/>
            <person name="Wolfe K.H."/>
            <person name="Lopes M.R."/>
            <person name="Hittinger C.T."/>
            <person name="Goker M."/>
            <person name="Salamov A."/>
            <person name="Wisecaver J."/>
            <person name="Long T.M."/>
            <person name="Aerts A.L."/>
            <person name="Barry K."/>
            <person name="Choi C."/>
            <person name="Clum A."/>
            <person name="Coughlan A.Y."/>
            <person name="Deshpande S."/>
            <person name="Douglass A.P."/>
            <person name="Hanson S.J."/>
            <person name="Klenk H.-P."/>
            <person name="Labutti K."/>
            <person name="Lapidus A."/>
            <person name="Lindquist E."/>
            <person name="Lipzen A."/>
            <person name="Meier-Kolthoff J.P."/>
            <person name="Ohm R.A."/>
            <person name="Otillar R.P."/>
            <person name="Pangilinan J."/>
            <person name="Peng Y."/>
            <person name="Rokas A."/>
            <person name="Rosa C.A."/>
            <person name="Scheuner C."/>
            <person name="Sibirny A.A."/>
            <person name="Slot J.C."/>
            <person name="Stielow J.B."/>
            <person name="Sun H."/>
            <person name="Kurtzman C.P."/>
            <person name="Blackwell M."/>
            <person name="Grigoriev I.V."/>
            <person name="Jeffries T.W."/>
        </authorList>
    </citation>
    <scope>NUCLEOTIDE SEQUENCE [LARGE SCALE GENOMIC DNA]</scope>
    <source>
        <strain evidence="11">NRRL Y-12698</strain>
    </source>
</reference>
<keyword evidence="6 7" id="KW-0175">Coiled coil</keyword>
<dbReference type="InterPro" id="IPR012501">
    <property type="entry name" value="Vps54_C"/>
</dbReference>
<dbReference type="InterPro" id="IPR039745">
    <property type="entry name" value="Vps54"/>
</dbReference>
<protein>
    <recommendedName>
        <fullName evidence="9">Vacuolar protein sorting-associated protein 54 C-terminal domain-containing protein</fullName>
    </recommendedName>
</protein>
<feature type="compositionally biased region" description="Basic residues" evidence="8">
    <location>
        <begin position="1593"/>
        <end position="1605"/>
    </location>
</feature>
<keyword evidence="11" id="KW-1185">Reference proteome</keyword>
<feature type="region of interest" description="Disordered" evidence="8">
    <location>
        <begin position="1289"/>
        <end position="1318"/>
    </location>
</feature>
<evidence type="ECO:0000256" key="1">
    <source>
        <dbReference type="ARBA" id="ARBA00004601"/>
    </source>
</evidence>
<keyword evidence="5" id="KW-0333">Golgi apparatus</keyword>
<organism evidence="10 11">
    <name type="scientific">Babjeviella inositovora NRRL Y-12698</name>
    <dbReference type="NCBI Taxonomy" id="984486"/>
    <lineage>
        <taxon>Eukaryota</taxon>
        <taxon>Fungi</taxon>
        <taxon>Dikarya</taxon>
        <taxon>Ascomycota</taxon>
        <taxon>Saccharomycotina</taxon>
        <taxon>Pichiomycetes</taxon>
        <taxon>Serinales incertae sedis</taxon>
        <taxon>Babjeviella</taxon>
    </lineage>
</organism>
<dbReference type="Proteomes" id="UP000094336">
    <property type="component" value="Unassembled WGS sequence"/>
</dbReference>
<evidence type="ECO:0000256" key="8">
    <source>
        <dbReference type="SAM" id="MobiDB-lite"/>
    </source>
</evidence>
<evidence type="ECO:0000259" key="9">
    <source>
        <dbReference type="Pfam" id="PF07928"/>
    </source>
</evidence>
<dbReference type="STRING" id="984486.A0A1E3QM19"/>
<evidence type="ECO:0000256" key="4">
    <source>
        <dbReference type="ARBA" id="ARBA00022927"/>
    </source>
</evidence>
<keyword evidence="4" id="KW-0653">Protein transport</keyword>
<evidence type="ECO:0000256" key="3">
    <source>
        <dbReference type="ARBA" id="ARBA00022448"/>
    </source>
</evidence>
<dbReference type="EMBL" id="KV454434">
    <property type="protein sequence ID" value="ODQ78743.1"/>
    <property type="molecule type" value="Genomic_DNA"/>
</dbReference>